<feature type="region of interest" description="Disordered" evidence="1">
    <location>
        <begin position="81"/>
        <end position="124"/>
    </location>
</feature>
<accession>A0ABR3X1J8</accession>
<protein>
    <submittedName>
        <fullName evidence="2">Uncharacterized protein</fullName>
    </submittedName>
</protein>
<feature type="compositionally biased region" description="Basic and acidic residues" evidence="1">
    <location>
        <begin position="97"/>
        <end position="114"/>
    </location>
</feature>
<evidence type="ECO:0000313" key="2">
    <source>
        <dbReference type="EMBL" id="KAL1869753.1"/>
    </source>
</evidence>
<sequence length="332" mass="37140">MESDHTDIETFIRDIVFPSDHFHGGTVDINTDLCTDIVWSEMVNDLDQPHGVVQTGMEPKETLCNATGSVTVETDGMIKEEPEDSAQHSPRQSNSSEVEHDMGYDQHPHEREGGNFKSSPTYSHADCDSSPVLFGAGIDNMLHGGINDHMNLDYYPLPYPQSNVMRDLNARKAPRPRAVTMSTPRDLLERNNASMNAHPNPLPTLESLRYKYGERPQPSSEAFPDDIPCIDDLLHPHVSGVDIETIFSSAEEASSYYSQEFHLPPDDSVPTTLEQKKAIVKALCTAMMSVEKAEDNPGMIRPFAENKYSARRVELACWHLLVRDSHSMTAMR</sequence>
<gene>
    <name evidence="2" type="ORF">Plec18167_007677</name>
</gene>
<comment type="caution">
    <text evidence="2">The sequence shown here is derived from an EMBL/GenBank/DDBJ whole genome shotgun (WGS) entry which is preliminary data.</text>
</comment>
<proteinExistence type="predicted"/>
<keyword evidence="3" id="KW-1185">Reference proteome</keyword>
<evidence type="ECO:0000256" key="1">
    <source>
        <dbReference type="SAM" id="MobiDB-lite"/>
    </source>
</evidence>
<organism evidence="2 3">
    <name type="scientific">Paecilomyces lecythidis</name>
    <dbReference type="NCBI Taxonomy" id="3004212"/>
    <lineage>
        <taxon>Eukaryota</taxon>
        <taxon>Fungi</taxon>
        <taxon>Dikarya</taxon>
        <taxon>Ascomycota</taxon>
        <taxon>Pezizomycotina</taxon>
        <taxon>Eurotiomycetes</taxon>
        <taxon>Eurotiomycetidae</taxon>
        <taxon>Eurotiales</taxon>
        <taxon>Thermoascaceae</taxon>
        <taxon>Paecilomyces</taxon>
    </lineage>
</organism>
<dbReference type="EMBL" id="JAVDPF010000033">
    <property type="protein sequence ID" value="KAL1869753.1"/>
    <property type="molecule type" value="Genomic_DNA"/>
</dbReference>
<feature type="compositionally biased region" description="Polar residues" evidence="1">
    <location>
        <begin position="87"/>
        <end position="96"/>
    </location>
</feature>
<reference evidence="2 3" key="1">
    <citation type="journal article" date="2024" name="IMA Fungus">
        <title>IMA Genome - F19 : A genome assembly and annotation guide to empower mycologists, including annotated draft genome sequences of Ceratocystis pirilliformis, Diaporthe australafricana, Fusarium ophioides, Paecilomyces lecythidis, and Sporothrix stenoceras.</title>
        <authorList>
            <person name="Aylward J."/>
            <person name="Wilson A.M."/>
            <person name="Visagie C.M."/>
            <person name="Spraker J."/>
            <person name="Barnes I."/>
            <person name="Buitendag C."/>
            <person name="Ceriani C."/>
            <person name="Del Mar Angel L."/>
            <person name="du Plessis D."/>
            <person name="Fuchs T."/>
            <person name="Gasser K."/>
            <person name="Kramer D."/>
            <person name="Li W."/>
            <person name="Munsamy K."/>
            <person name="Piso A."/>
            <person name="Price J.L."/>
            <person name="Sonnekus B."/>
            <person name="Thomas C."/>
            <person name="van der Nest A."/>
            <person name="van Dijk A."/>
            <person name="van Heerden A."/>
            <person name="van Vuuren N."/>
            <person name="Yilmaz N."/>
            <person name="Duong T.A."/>
            <person name="van der Merwe N.A."/>
            <person name="Wingfield M.J."/>
            <person name="Wingfield B.D."/>
        </authorList>
    </citation>
    <scope>NUCLEOTIDE SEQUENCE [LARGE SCALE GENOMIC DNA]</scope>
    <source>
        <strain evidence="2 3">CMW 18167</strain>
    </source>
</reference>
<name>A0ABR3X1J8_9EURO</name>
<dbReference type="Proteomes" id="UP001583193">
    <property type="component" value="Unassembled WGS sequence"/>
</dbReference>
<evidence type="ECO:0000313" key="3">
    <source>
        <dbReference type="Proteomes" id="UP001583193"/>
    </source>
</evidence>